<dbReference type="Proteomes" id="UP001286313">
    <property type="component" value="Unassembled WGS sequence"/>
</dbReference>
<sequence>MTSNVLCVSIWAKFVYVMAVQAIRHDHLSVRNRIYHLDHLAPGFTYLIPNLINHPEGSTWLPNYLPA</sequence>
<dbReference type="EMBL" id="JAWQEG010002606">
    <property type="protein sequence ID" value="KAK3870822.1"/>
    <property type="molecule type" value="Genomic_DNA"/>
</dbReference>
<name>A0AAE1FBB0_PETCI</name>
<feature type="chain" id="PRO_5041955277" evidence="1">
    <location>
        <begin position="23"/>
        <end position="67"/>
    </location>
</feature>
<organism evidence="2 3">
    <name type="scientific">Petrolisthes cinctipes</name>
    <name type="common">Flat porcelain crab</name>
    <dbReference type="NCBI Taxonomy" id="88211"/>
    <lineage>
        <taxon>Eukaryota</taxon>
        <taxon>Metazoa</taxon>
        <taxon>Ecdysozoa</taxon>
        <taxon>Arthropoda</taxon>
        <taxon>Crustacea</taxon>
        <taxon>Multicrustacea</taxon>
        <taxon>Malacostraca</taxon>
        <taxon>Eumalacostraca</taxon>
        <taxon>Eucarida</taxon>
        <taxon>Decapoda</taxon>
        <taxon>Pleocyemata</taxon>
        <taxon>Anomura</taxon>
        <taxon>Galatheoidea</taxon>
        <taxon>Porcellanidae</taxon>
        <taxon>Petrolisthes</taxon>
    </lineage>
</organism>
<keyword evidence="3" id="KW-1185">Reference proteome</keyword>
<proteinExistence type="predicted"/>
<accession>A0AAE1FBB0</accession>
<reference evidence="2" key="1">
    <citation type="submission" date="2023-10" db="EMBL/GenBank/DDBJ databases">
        <title>Genome assemblies of two species of porcelain crab, Petrolisthes cinctipes and Petrolisthes manimaculis (Anomura: Porcellanidae).</title>
        <authorList>
            <person name="Angst P."/>
        </authorList>
    </citation>
    <scope>NUCLEOTIDE SEQUENCE</scope>
    <source>
        <strain evidence="2">PB745_01</strain>
        <tissue evidence="2">Gill</tissue>
    </source>
</reference>
<evidence type="ECO:0000313" key="2">
    <source>
        <dbReference type="EMBL" id="KAK3870822.1"/>
    </source>
</evidence>
<comment type="caution">
    <text evidence="2">The sequence shown here is derived from an EMBL/GenBank/DDBJ whole genome shotgun (WGS) entry which is preliminary data.</text>
</comment>
<protein>
    <submittedName>
        <fullName evidence="2">Uncharacterized protein</fullName>
    </submittedName>
</protein>
<evidence type="ECO:0000313" key="3">
    <source>
        <dbReference type="Proteomes" id="UP001286313"/>
    </source>
</evidence>
<feature type="signal peptide" evidence="1">
    <location>
        <begin position="1"/>
        <end position="22"/>
    </location>
</feature>
<keyword evidence="1" id="KW-0732">Signal</keyword>
<dbReference type="AlphaFoldDB" id="A0AAE1FBB0"/>
<gene>
    <name evidence="2" type="ORF">Pcinc_024012</name>
</gene>
<evidence type="ECO:0000256" key="1">
    <source>
        <dbReference type="SAM" id="SignalP"/>
    </source>
</evidence>